<gene>
    <name evidence="7" type="ORF">ACFYKT_01675</name>
</gene>
<dbReference type="PANTHER" id="PTHR30290">
    <property type="entry name" value="PERIPLASMIC BINDING COMPONENT OF ABC TRANSPORTER"/>
    <property type="match status" value="1"/>
</dbReference>
<evidence type="ECO:0000256" key="2">
    <source>
        <dbReference type="ARBA" id="ARBA00022448"/>
    </source>
</evidence>
<keyword evidence="5" id="KW-0812">Transmembrane</keyword>
<feature type="domain" description="Solute-binding protein family 5" evidence="6">
    <location>
        <begin position="99"/>
        <end position="468"/>
    </location>
</feature>
<keyword evidence="5" id="KW-1133">Transmembrane helix</keyword>
<sequence length="549" mass="61637">MTFKRGYLRIIFYALLIMLMSLVVGCTSEQTSKQNLDEDQTSDVINDDGSPKEGGAITVALVSEPDTLDAHKFSNGRACQVLELLGGGLFTFDPETEEYLPYLAEDYTISDDGKTWTFKLRTGINFHDGTPLTADVYKQTFERILNPETQSTLALVGLPPLESVSAPDDETLVLETTEPTASLITALTGCFYQPLSMEAVNKYGNDYGRNPVGIGPWVFQDWETGQSITLVRNEEFQWPAPWSENDGPSYPEKLTFRFIENSQTMLAALDSGSIDIAHDVPALDVEQKYRNNPDFEVLEQPIAGLGLAIWMNMKNEVFQDIEVRQALNMAIHKEAMIQAVFQGAAEIAYGPMSQSVLGYDKAVEEYGYKYSVEEAKQLLDSAGWKENQNGIRERNGEKLSLNLVTRQSYDRQSQLIQEMLSEIGIEVTIQNLEPTAHITAAVAGEYDITLLGYRGADPNSLYGFFHTGEAFNLPKLSDESLDSLLEKGAETIDLEQRNQIYAEIQKHIVENAYMVPLYTESNFTVINNRVHGVIKYQGEWLRFYDAWIE</sequence>
<comment type="caution">
    <text evidence="7">The sequence shown here is derived from an EMBL/GenBank/DDBJ whole genome shotgun (WGS) entry which is preliminary data.</text>
</comment>
<dbReference type="EMBL" id="JBIACJ010000001">
    <property type="protein sequence ID" value="MFE8695061.1"/>
    <property type="molecule type" value="Genomic_DNA"/>
</dbReference>
<feature type="region of interest" description="Disordered" evidence="4">
    <location>
        <begin position="32"/>
        <end position="52"/>
    </location>
</feature>
<keyword evidence="2" id="KW-0813">Transport</keyword>
<dbReference type="PIRSF" id="PIRSF002741">
    <property type="entry name" value="MppA"/>
    <property type="match status" value="1"/>
</dbReference>
<dbReference type="InterPro" id="IPR030678">
    <property type="entry name" value="Peptide/Ni-bd"/>
</dbReference>
<dbReference type="CDD" id="cd08492">
    <property type="entry name" value="PBP2_NikA_DppA_OppA_like_15"/>
    <property type="match status" value="1"/>
</dbReference>
<dbReference type="InterPro" id="IPR039424">
    <property type="entry name" value="SBP_5"/>
</dbReference>
<evidence type="ECO:0000256" key="4">
    <source>
        <dbReference type="SAM" id="MobiDB-lite"/>
    </source>
</evidence>
<organism evidence="7 8">
    <name type="scientific">Cytobacillus mangrovibacter</name>
    <dbReference type="NCBI Taxonomy" id="3299024"/>
    <lineage>
        <taxon>Bacteria</taxon>
        <taxon>Bacillati</taxon>
        <taxon>Bacillota</taxon>
        <taxon>Bacilli</taxon>
        <taxon>Bacillales</taxon>
        <taxon>Bacillaceae</taxon>
        <taxon>Cytobacillus</taxon>
    </lineage>
</organism>
<evidence type="ECO:0000313" key="8">
    <source>
        <dbReference type="Proteomes" id="UP001601058"/>
    </source>
</evidence>
<protein>
    <submittedName>
        <fullName evidence="7">ABC transporter substrate-binding protein</fullName>
    </submittedName>
</protein>
<keyword evidence="8" id="KW-1185">Reference proteome</keyword>
<dbReference type="InterPro" id="IPR000914">
    <property type="entry name" value="SBP_5_dom"/>
</dbReference>
<dbReference type="PANTHER" id="PTHR30290:SF9">
    <property type="entry name" value="OLIGOPEPTIDE-BINDING PROTEIN APPA"/>
    <property type="match status" value="1"/>
</dbReference>
<evidence type="ECO:0000259" key="6">
    <source>
        <dbReference type="Pfam" id="PF00496"/>
    </source>
</evidence>
<dbReference type="PROSITE" id="PS51257">
    <property type="entry name" value="PROKAR_LIPOPROTEIN"/>
    <property type="match status" value="1"/>
</dbReference>
<dbReference type="Proteomes" id="UP001601058">
    <property type="component" value="Unassembled WGS sequence"/>
</dbReference>
<accession>A0ABW6JT83</accession>
<dbReference type="Gene3D" id="3.40.190.10">
    <property type="entry name" value="Periplasmic binding protein-like II"/>
    <property type="match status" value="1"/>
</dbReference>
<proteinExistence type="inferred from homology"/>
<reference evidence="7 8" key="1">
    <citation type="submission" date="2024-08" db="EMBL/GenBank/DDBJ databases">
        <title>Two novel Cytobacillus novel species.</title>
        <authorList>
            <person name="Liu G."/>
        </authorList>
    </citation>
    <scope>NUCLEOTIDE SEQUENCE [LARGE SCALE GENOMIC DNA]</scope>
    <source>
        <strain evidence="7 8">FJAT-53684</strain>
    </source>
</reference>
<evidence type="ECO:0000256" key="5">
    <source>
        <dbReference type="SAM" id="Phobius"/>
    </source>
</evidence>
<dbReference type="Pfam" id="PF00496">
    <property type="entry name" value="SBP_bac_5"/>
    <property type="match status" value="1"/>
</dbReference>
<evidence type="ECO:0000256" key="1">
    <source>
        <dbReference type="ARBA" id="ARBA00005695"/>
    </source>
</evidence>
<dbReference type="SUPFAM" id="SSF53850">
    <property type="entry name" value="Periplasmic binding protein-like II"/>
    <property type="match status" value="1"/>
</dbReference>
<keyword evidence="3" id="KW-0732">Signal</keyword>
<keyword evidence="5" id="KW-0472">Membrane</keyword>
<dbReference type="Gene3D" id="3.10.105.10">
    <property type="entry name" value="Dipeptide-binding Protein, Domain 3"/>
    <property type="match status" value="1"/>
</dbReference>
<feature type="transmembrane region" description="Helical" evidence="5">
    <location>
        <begin position="7"/>
        <end position="25"/>
    </location>
</feature>
<name>A0ABW6JT83_9BACI</name>
<dbReference type="RefSeq" id="WP_389214501.1">
    <property type="nucleotide sequence ID" value="NZ_JBIACJ010000001.1"/>
</dbReference>
<evidence type="ECO:0000313" key="7">
    <source>
        <dbReference type="EMBL" id="MFE8695061.1"/>
    </source>
</evidence>
<comment type="similarity">
    <text evidence="1">Belongs to the bacterial solute-binding protein 5 family.</text>
</comment>
<evidence type="ECO:0000256" key="3">
    <source>
        <dbReference type="ARBA" id="ARBA00022729"/>
    </source>
</evidence>